<evidence type="ECO:0000256" key="4">
    <source>
        <dbReference type="ARBA" id="ARBA00022833"/>
    </source>
</evidence>
<evidence type="ECO:0000256" key="7">
    <source>
        <dbReference type="SAM" id="MobiDB-lite"/>
    </source>
</evidence>
<comment type="caution">
    <text evidence="11">The sequence shown here is derived from an EMBL/GenBank/DDBJ whole genome shotgun (WGS) entry which is preliminary data.</text>
</comment>
<comment type="similarity">
    <text evidence="2">Belongs to the DODA-type extradiol aromatic ring-opening dioxygenase family.</text>
</comment>
<comment type="cofactor">
    <cofactor evidence="1">
        <name>Zn(2+)</name>
        <dbReference type="ChEBI" id="CHEBI:29105"/>
    </cofactor>
</comment>
<dbReference type="EMBL" id="JAGKQM010000999">
    <property type="protein sequence ID" value="KAH0852698.1"/>
    <property type="molecule type" value="Genomic_DNA"/>
</dbReference>
<sequence length="580" mass="65477">MEKVNQTFFLSHGSPTLSIDDSLEARQFFKSWTNKVLPQKPKSILVISAHWDTKVPTVNTVLRNSTIHDFYGFPDPMYKLKYEAPGAIELGKRVKELLMGEEGMKRVDEDKNRGLDHGAWVPLMLMYPEADIPVCQLSVQSSQSGTYHYNMGKALAPLKDEGVLIIGSGSATHNLRKLDFNITNGSAVPWALAFDHWLRDSLLQGRYGDVNEWEEKAPNAKMAHPWPEHFYPLHVAMGAAGGDAKAEQIHTSWQLEKHMCNCVKYTQLGLVGVAPPYLSSPHNNRKAENTQVKKRQESSRRQEHTHKREGDSMEKMNQTFFLSHGTPRLSIDDSLEARDFFKSWSHKVFQHKPKSILVISAHWDTEFPSVNTVLRNTTIHDFNGFPEPMYKLKYEAPGAIELGKRVKELLMVGGGMKRVDEDTNRGLDHGAWIPLMLMYPEADIPVCQLSVQSSQNGSYHYNMGKSLAPLKAEGVLIIGSGSATHNLSKRGYNVFTDSSVSWALEFDLWLRDSLLQGRYGDVNDWEEKAPNPRMAHPWPEHLYPLHVAMGAAGDDAKAEQIHTSWTSTLSYSSYRFTSSL</sequence>
<dbReference type="InterPro" id="IPR014436">
    <property type="entry name" value="Extradiol_dOase_DODA"/>
</dbReference>
<evidence type="ECO:0000256" key="6">
    <source>
        <dbReference type="ARBA" id="ARBA00023002"/>
    </source>
</evidence>
<name>A0ABQ7X9R9_BRANA</name>
<keyword evidence="12" id="KW-1185">Reference proteome</keyword>
<keyword evidence="3" id="KW-0479">Metal-binding</keyword>
<evidence type="ECO:0000259" key="8">
    <source>
        <dbReference type="Pfam" id="PF02900"/>
    </source>
</evidence>
<dbReference type="Pfam" id="PF02900">
    <property type="entry name" value="LigB"/>
    <property type="match status" value="2"/>
</dbReference>
<accession>A0ABQ7X9R9</accession>
<evidence type="ECO:0000313" key="9">
    <source>
        <dbReference type="EMBL" id="KAH0850604.1"/>
    </source>
</evidence>
<dbReference type="Proteomes" id="UP000824890">
    <property type="component" value="Unassembled WGS sequence"/>
</dbReference>
<feature type="compositionally biased region" description="Basic and acidic residues" evidence="7">
    <location>
        <begin position="294"/>
        <end position="311"/>
    </location>
</feature>
<keyword evidence="4" id="KW-0862">Zinc</keyword>
<dbReference type="EMBL" id="JAGKQM010002033">
    <property type="protein sequence ID" value="KAH0850604.1"/>
    <property type="molecule type" value="Genomic_DNA"/>
</dbReference>
<evidence type="ECO:0000256" key="5">
    <source>
        <dbReference type="ARBA" id="ARBA00022964"/>
    </source>
</evidence>
<protein>
    <recommendedName>
        <fullName evidence="8">Extradiol ring-cleavage dioxygenase class III enzyme subunit B domain-containing protein</fullName>
    </recommendedName>
</protein>
<dbReference type="PANTHER" id="PTHR30096">
    <property type="entry name" value="4,5-DOPA DIOXYGENASE EXTRADIOL-LIKE PROTEIN"/>
    <property type="match status" value="1"/>
</dbReference>
<keyword evidence="5" id="KW-0223">Dioxygenase</keyword>
<keyword evidence="6" id="KW-0560">Oxidoreductase</keyword>
<evidence type="ECO:0000313" key="12">
    <source>
        <dbReference type="Proteomes" id="UP000824890"/>
    </source>
</evidence>
<proteinExistence type="inferred from homology"/>
<evidence type="ECO:0000313" key="11">
    <source>
        <dbReference type="EMBL" id="KAH0852698.1"/>
    </source>
</evidence>
<feature type="region of interest" description="Disordered" evidence="7">
    <location>
        <begin position="279"/>
        <end position="311"/>
    </location>
</feature>
<dbReference type="InterPro" id="IPR004183">
    <property type="entry name" value="Xdiol_dOase_suB"/>
</dbReference>
<evidence type="ECO:0000313" key="10">
    <source>
        <dbReference type="EMBL" id="KAH0852628.1"/>
    </source>
</evidence>
<dbReference type="PANTHER" id="PTHR30096:SF0">
    <property type="entry name" value="4,5-DOPA DIOXYGENASE EXTRADIOL-LIKE PROTEIN"/>
    <property type="match status" value="1"/>
</dbReference>
<gene>
    <name evidence="9" type="ORF">HID58_091216</name>
    <name evidence="11" type="ORF">HID58_093789</name>
    <name evidence="10" type="ORF">HID58_093793</name>
</gene>
<organism evidence="11 12">
    <name type="scientific">Brassica napus</name>
    <name type="common">Rape</name>
    <dbReference type="NCBI Taxonomy" id="3708"/>
    <lineage>
        <taxon>Eukaryota</taxon>
        <taxon>Viridiplantae</taxon>
        <taxon>Streptophyta</taxon>
        <taxon>Embryophyta</taxon>
        <taxon>Tracheophyta</taxon>
        <taxon>Spermatophyta</taxon>
        <taxon>Magnoliopsida</taxon>
        <taxon>eudicotyledons</taxon>
        <taxon>Gunneridae</taxon>
        <taxon>Pentapetalae</taxon>
        <taxon>rosids</taxon>
        <taxon>malvids</taxon>
        <taxon>Brassicales</taxon>
        <taxon>Brassicaceae</taxon>
        <taxon>Brassiceae</taxon>
        <taxon>Brassica</taxon>
    </lineage>
</organism>
<dbReference type="Gene3D" id="3.40.830.10">
    <property type="entry name" value="LigB-like"/>
    <property type="match status" value="2"/>
</dbReference>
<feature type="domain" description="Extradiol ring-cleavage dioxygenase class III enzyme subunit B" evidence="8">
    <location>
        <begin position="7"/>
        <end position="256"/>
    </location>
</feature>
<evidence type="ECO:0000256" key="2">
    <source>
        <dbReference type="ARBA" id="ARBA00007581"/>
    </source>
</evidence>
<evidence type="ECO:0000256" key="3">
    <source>
        <dbReference type="ARBA" id="ARBA00022723"/>
    </source>
</evidence>
<evidence type="ECO:0000256" key="1">
    <source>
        <dbReference type="ARBA" id="ARBA00001947"/>
    </source>
</evidence>
<dbReference type="SUPFAM" id="SSF53213">
    <property type="entry name" value="LigB-like"/>
    <property type="match status" value="2"/>
</dbReference>
<dbReference type="EMBL" id="JAGKQM010001000">
    <property type="protein sequence ID" value="KAH0852628.1"/>
    <property type="molecule type" value="Genomic_DNA"/>
</dbReference>
<dbReference type="CDD" id="cd07363">
    <property type="entry name" value="45_DOPA_Dioxygenase"/>
    <property type="match status" value="2"/>
</dbReference>
<reference evidence="11 12" key="1">
    <citation type="submission" date="2021-05" db="EMBL/GenBank/DDBJ databases">
        <title>Genome Assembly of Synthetic Allotetraploid Brassica napus Reveals Homoeologous Exchanges between Subgenomes.</title>
        <authorList>
            <person name="Davis J.T."/>
        </authorList>
    </citation>
    <scope>NUCLEOTIDE SEQUENCE [LARGE SCALE GENOMIC DNA]</scope>
    <source>
        <strain evidence="12">cv. Da-Ae</strain>
        <tissue evidence="11">Seedling</tissue>
    </source>
</reference>
<feature type="domain" description="Extradiol ring-cleavage dioxygenase class III enzyme subunit B" evidence="8">
    <location>
        <begin position="319"/>
        <end position="569"/>
    </location>
</feature>